<feature type="active site" evidence="11">
    <location>
        <position position="245"/>
    </location>
</feature>
<feature type="active site" evidence="11">
    <location>
        <position position="445"/>
    </location>
</feature>
<dbReference type="GO" id="GO:0009922">
    <property type="term" value="F:fatty acid elongase activity"/>
    <property type="evidence" value="ECO:0007669"/>
    <property type="project" value="UniProtKB-EC"/>
</dbReference>
<evidence type="ECO:0000256" key="2">
    <source>
        <dbReference type="ARBA" id="ARBA00005194"/>
    </source>
</evidence>
<evidence type="ECO:0000256" key="11">
    <source>
        <dbReference type="PIRSR" id="PIRSR036417-1"/>
    </source>
</evidence>
<dbReference type="FunFam" id="3.40.47.10:FF:000028">
    <property type="entry name" value="3-ketoacyl-CoA synthase"/>
    <property type="match status" value="1"/>
</dbReference>
<dbReference type="Proteomes" id="UP001187471">
    <property type="component" value="Unassembled WGS sequence"/>
</dbReference>
<comment type="catalytic activity">
    <reaction evidence="9">
        <text>a very-long-chain acyl-CoA + malonyl-CoA + H(+) = a very-long-chain 3-oxoacyl-CoA + CO2 + CoA</text>
        <dbReference type="Rhea" id="RHEA:32727"/>
        <dbReference type="ChEBI" id="CHEBI:15378"/>
        <dbReference type="ChEBI" id="CHEBI:16526"/>
        <dbReference type="ChEBI" id="CHEBI:57287"/>
        <dbReference type="ChEBI" id="CHEBI:57384"/>
        <dbReference type="ChEBI" id="CHEBI:90725"/>
        <dbReference type="ChEBI" id="CHEBI:90736"/>
        <dbReference type="EC" id="2.3.1.199"/>
    </reaction>
</comment>
<dbReference type="Pfam" id="PF08541">
    <property type="entry name" value="ACP_syn_III_C"/>
    <property type="match status" value="1"/>
</dbReference>
<evidence type="ECO:0000256" key="9">
    <source>
        <dbReference type="ARBA" id="ARBA00047375"/>
    </source>
</evidence>
<evidence type="ECO:0000313" key="16">
    <source>
        <dbReference type="Proteomes" id="UP001187471"/>
    </source>
</evidence>
<dbReference type="InterPro" id="IPR013601">
    <property type="entry name" value="FAE1_typ3_polyketide_synth"/>
</dbReference>
<evidence type="ECO:0000256" key="6">
    <source>
        <dbReference type="ARBA" id="ARBA00022989"/>
    </source>
</evidence>
<comment type="caution">
    <text evidence="15">The sequence shown here is derived from an EMBL/GenBank/DDBJ whole genome shotgun (WGS) entry which is preliminary data.</text>
</comment>
<organism evidence="15 16">
    <name type="scientific">Escallonia rubra</name>
    <dbReference type="NCBI Taxonomy" id="112253"/>
    <lineage>
        <taxon>Eukaryota</taxon>
        <taxon>Viridiplantae</taxon>
        <taxon>Streptophyta</taxon>
        <taxon>Embryophyta</taxon>
        <taxon>Tracheophyta</taxon>
        <taxon>Spermatophyta</taxon>
        <taxon>Magnoliopsida</taxon>
        <taxon>eudicotyledons</taxon>
        <taxon>Gunneridae</taxon>
        <taxon>Pentapetalae</taxon>
        <taxon>asterids</taxon>
        <taxon>campanulids</taxon>
        <taxon>Escalloniales</taxon>
        <taxon>Escalloniaceae</taxon>
        <taxon>Escallonia</taxon>
    </lineage>
</organism>
<accession>A0AA88UUE6</accession>
<dbReference type="GO" id="GO:0016020">
    <property type="term" value="C:membrane"/>
    <property type="evidence" value="ECO:0007669"/>
    <property type="project" value="UniProtKB-SubCell"/>
</dbReference>
<evidence type="ECO:0000313" key="15">
    <source>
        <dbReference type="EMBL" id="KAK2988712.1"/>
    </source>
</evidence>
<feature type="active site" evidence="11">
    <location>
        <position position="441"/>
    </location>
</feature>
<keyword evidence="4 10" id="KW-0808">Transferase</keyword>
<dbReference type="PANTHER" id="PTHR31561">
    <property type="entry name" value="3-KETOACYL-COA SYNTHASE"/>
    <property type="match status" value="1"/>
</dbReference>
<dbReference type="InterPro" id="IPR012392">
    <property type="entry name" value="3-ktacl-CoA_syn"/>
</dbReference>
<evidence type="ECO:0000256" key="7">
    <source>
        <dbReference type="ARBA" id="ARBA00023136"/>
    </source>
</evidence>
<feature type="domain" description="FAE" evidence="13">
    <location>
        <begin position="101"/>
        <end position="389"/>
    </location>
</feature>
<comment type="similarity">
    <text evidence="3 10">Belongs to the thiolase-like superfamily. Chalcone/stilbene synthases family.</text>
</comment>
<feature type="active site" evidence="11">
    <location>
        <position position="408"/>
    </location>
</feature>
<evidence type="ECO:0000256" key="1">
    <source>
        <dbReference type="ARBA" id="ARBA00004370"/>
    </source>
</evidence>
<evidence type="ECO:0000256" key="4">
    <source>
        <dbReference type="ARBA" id="ARBA00022679"/>
    </source>
</evidence>
<dbReference type="AlphaFoldDB" id="A0AA88UUE6"/>
<dbReference type="Pfam" id="PF08392">
    <property type="entry name" value="FAE1_CUT1_RppA"/>
    <property type="match status" value="1"/>
</dbReference>
<dbReference type="EMBL" id="JAVXUO010000829">
    <property type="protein sequence ID" value="KAK2988712.1"/>
    <property type="molecule type" value="Genomic_DNA"/>
</dbReference>
<keyword evidence="5 12" id="KW-0812">Transmembrane</keyword>
<dbReference type="InterPro" id="IPR016039">
    <property type="entry name" value="Thiolase-like"/>
</dbReference>
<keyword evidence="16" id="KW-1185">Reference proteome</keyword>
<sequence length="513" mass="57233">MEGTGDGGGGGGGEGQTVRIQHTRILPDFLQSVNLKYVKLGYHYLISNLFTLCLVPLMIVILVEASQSNPDDMRQLWLHLKYNLVSVIICSAVLVFGSTAYIMTRPRPVYLVDYSCYRAPDHLKAPYSQFMEHSRLTGDFDESALEFQRKILERSGLGEETYVPEAMHYVPPRPSMAAAREEAEQVMFGALDNLFLNTAIKPKDIGILVVNCSLFNPTPSLSAMIVNKYKLRGNIRSFNLGGMGCSAGVIAIDLAKDMLQVHRNTYAVVVSTENITQNWYFGNKKAMLIPNCLFRVGGSAVLLSNKSVDRKRAKYKLVHVVRTHRGADAKAFRCVYQEQDDAGKTGVSLSKELMAIAGGALKTNITTLGPLVLPISEQLLFFATLVVKKFFSPHIKPYIPDFKLAFDHFCIHAGGRAVIDELEKNLQLLPIHVEASRMTLHRFGNTSSSSIWYELAYIEAKGRMRKGNRVWQIAFGSGFKCNSAVWEALRNMKQSCNGPWEECIDKYPVKVVS</sequence>
<keyword evidence="8 10" id="KW-0012">Acyltransferase</keyword>
<comment type="subcellular location">
    <subcellularLocation>
        <location evidence="1">Membrane</location>
    </subcellularLocation>
</comment>
<protein>
    <recommendedName>
        <fullName evidence="10">3-ketoacyl-CoA synthase</fullName>
        <ecNumber evidence="10">2.3.1.-</ecNumber>
    </recommendedName>
</protein>
<name>A0AA88UUE6_9ASTE</name>
<dbReference type="SUPFAM" id="SSF53901">
    <property type="entry name" value="Thiolase-like"/>
    <property type="match status" value="2"/>
</dbReference>
<comment type="pathway">
    <text evidence="2 10">Lipid metabolism; fatty acid biosynthesis.</text>
</comment>
<dbReference type="CDD" id="cd00831">
    <property type="entry name" value="CHS_like"/>
    <property type="match status" value="1"/>
</dbReference>
<evidence type="ECO:0000256" key="12">
    <source>
        <dbReference type="SAM" id="Phobius"/>
    </source>
</evidence>
<dbReference type="GO" id="GO:0006633">
    <property type="term" value="P:fatty acid biosynthetic process"/>
    <property type="evidence" value="ECO:0007669"/>
    <property type="project" value="InterPro"/>
</dbReference>
<reference evidence="15" key="1">
    <citation type="submission" date="2022-12" db="EMBL/GenBank/DDBJ databases">
        <title>Draft genome assemblies for two species of Escallonia (Escalloniales).</title>
        <authorList>
            <person name="Chanderbali A."/>
            <person name="Dervinis C."/>
            <person name="Anghel I."/>
            <person name="Soltis D."/>
            <person name="Soltis P."/>
            <person name="Zapata F."/>
        </authorList>
    </citation>
    <scope>NUCLEOTIDE SEQUENCE</scope>
    <source>
        <strain evidence="15">UCBG92.1500</strain>
        <tissue evidence="15">Leaf</tissue>
    </source>
</reference>
<dbReference type="Gene3D" id="3.40.47.10">
    <property type="match status" value="1"/>
</dbReference>
<dbReference type="InterPro" id="IPR013747">
    <property type="entry name" value="ACP_syn_III_C"/>
</dbReference>
<feature type="transmembrane region" description="Helical" evidence="12">
    <location>
        <begin position="42"/>
        <end position="63"/>
    </location>
</feature>
<evidence type="ECO:0000256" key="3">
    <source>
        <dbReference type="ARBA" id="ARBA00005531"/>
    </source>
</evidence>
<feature type="transmembrane region" description="Helical" evidence="12">
    <location>
        <begin position="84"/>
        <end position="103"/>
    </location>
</feature>
<evidence type="ECO:0000256" key="8">
    <source>
        <dbReference type="ARBA" id="ARBA00023315"/>
    </source>
</evidence>
<proteinExistence type="inferred from homology"/>
<feature type="active site" evidence="11">
    <location>
        <position position="412"/>
    </location>
</feature>
<feature type="domain" description="Beta-ketoacyl-[acyl-carrier-protein] synthase III C-terminal" evidence="14">
    <location>
        <begin position="407"/>
        <end position="487"/>
    </location>
</feature>
<feature type="active site" evidence="11">
    <location>
        <position position="324"/>
    </location>
</feature>
<evidence type="ECO:0000256" key="5">
    <source>
        <dbReference type="ARBA" id="ARBA00022692"/>
    </source>
</evidence>
<dbReference type="EC" id="2.3.1.-" evidence="10"/>
<evidence type="ECO:0000259" key="13">
    <source>
        <dbReference type="Pfam" id="PF08392"/>
    </source>
</evidence>
<evidence type="ECO:0000256" key="10">
    <source>
        <dbReference type="PIRNR" id="PIRNR036417"/>
    </source>
</evidence>
<keyword evidence="7 12" id="KW-0472">Membrane</keyword>
<keyword evidence="6 12" id="KW-1133">Transmembrane helix</keyword>
<gene>
    <name evidence="15" type="ORF">RJ640_020977</name>
</gene>
<dbReference type="PIRSF" id="PIRSF036417">
    <property type="entry name" value="3-ktacl-CoA_syn"/>
    <property type="match status" value="1"/>
</dbReference>
<evidence type="ECO:0000259" key="14">
    <source>
        <dbReference type="Pfam" id="PF08541"/>
    </source>
</evidence>